<sequence>MIALTIAAWCAVIPPTTDDRQHGEGERVRGDVQSHGSVE</sequence>
<dbReference type="Proteomes" id="UP000528945">
    <property type="component" value="Unassembled WGS sequence"/>
</dbReference>
<evidence type="ECO:0000313" key="2">
    <source>
        <dbReference type="EMBL" id="MBB3876118.1"/>
    </source>
</evidence>
<feature type="region of interest" description="Disordered" evidence="1">
    <location>
        <begin position="15"/>
        <end position="39"/>
    </location>
</feature>
<gene>
    <name evidence="2" type="ORF">GGR47_002364</name>
</gene>
<dbReference type="AlphaFoldDB" id="A0AAW3TR08"/>
<reference evidence="2 3" key="1">
    <citation type="submission" date="2020-08" db="EMBL/GenBank/DDBJ databases">
        <title>Genomic Encyclopedia of Type Strains, Phase IV (KMG-IV): sequencing the most valuable type-strain genomes for metagenomic binning, comparative biology and taxonomic classification.</title>
        <authorList>
            <person name="Goeker M."/>
        </authorList>
    </citation>
    <scope>NUCLEOTIDE SEQUENCE [LARGE SCALE GENOMIC DNA]</scope>
    <source>
        <strain evidence="2 3">DSM 15581</strain>
    </source>
</reference>
<keyword evidence="3" id="KW-1185">Reference proteome</keyword>
<proteinExistence type="predicted"/>
<protein>
    <submittedName>
        <fullName evidence="2">Uncharacterized protein</fullName>
    </submittedName>
</protein>
<evidence type="ECO:0000313" key="3">
    <source>
        <dbReference type="Proteomes" id="UP000528945"/>
    </source>
</evidence>
<feature type="compositionally biased region" description="Basic and acidic residues" evidence="1">
    <location>
        <begin position="17"/>
        <end position="39"/>
    </location>
</feature>
<comment type="caution">
    <text evidence="2">The sequence shown here is derived from an EMBL/GenBank/DDBJ whole genome shotgun (WGS) entry which is preliminary data.</text>
</comment>
<accession>A0AAW3TR08</accession>
<evidence type="ECO:0000256" key="1">
    <source>
        <dbReference type="SAM" id="MobiDB-lite"/>
    </source>
</evidence>
<organism evidence="2 3">
    <name type="scientific">Sphingomonas aquatilis</name>
    <dbReference type="NCBI Taxonomy" id="93063"/>
    <lineage>
        <taxon>Bacteria</taxon>
        <taxon>Pseudomonadati</taxon>
        <taxon>Pseudomonadota</taxon>
        <taxon>Alphaproteobacteria</taxon>
        <taxon>Sphingomonadales</taxon>
        <taxon>Sphingomonadaceae</taxon>
        <taxon>Sphingomonas</taxon>
    </lineage>
</organism>
<dbReference type="EMBL" id="JACIDB010000004">
    <property type="protein sequence ID" value="MBB3876118.1"/>
    <property type="molecule type" value="Genomic_DNA"/>
</dbReference>
<name>A0AAW3TR08_9SPHN</name>